<feature type="coiled-coil region" evidence="1">
    <location>
        <begin position="265"/>
        <end position="292"/>
    </location>
</feature>
<name>A0ABQ5UW16_9PROT</name>
<dbReference type="Proteomes" id="UP001161390">
    <property type="component" value="Unassembled WGS sequence"/>
</dbReference>
<evidence type="ECO:0008006" key="5">
    <source>
        <dbReference type="Google" id="ProtNLM"/>
    </source>
</evidence>
<feature type="compositionally biased region" description="Basic and acidic residues" evidence="2">
    <location>
        <begin position="105"/>
        <end position="121"/>
    </location>
</feature>
<evidence type="ECO:0000313" key="4">
    <source>
        <dbReference type="Proteomes" id="UP001161390"/>
    </source>
</evidence>
<evidence type="ECO:0000256" key="2">
    <source>
        <dbReference type="SAM" id="MobiDB-lite"/>
    </source>
</evidence>
<gene>
    <name evidence="3" type="ORF">GCM10007854_04290</name>
</gene>
<dbReference type="RefSeq" id="WP_377886803.1">
    <property type="nucleotide sequence ID" value="NZ_JBHMDV010000013.1"/>
</dbReference>
<reference evidence="3" key="2">
    <citation type="submission" date="2023-01" db="EMBL/GenBank/DDBJ databases">
        <title>Draft genome sequence of Algimonas porphyrae strain NBRC 108216.</title>
        <authorList>
            <person name="Sun Q."/>
            <person name="Mori K."/>
        </authorList>
    </citation>
    <scope>NUCLEOTIDE SEQUENCE</scope>
    <source>
        <strain evidence="3">NBRC 108216</strain>
    </source>
</reference>
<proteinExistence type="predicted"/>
<dbReference type="EMBL" id="BSNJ01000001">
    <property type="protein sequence ID" value="GLQ19474.1"/>
    <property type="molecule type" value="Genomic_DNA"/>
</dbReference>
<organism evidence="3 4">
    <name type="scientific">Algimonas porphyrae</name>
    <dbReference type="NCBI Taxonomy" id="1128113"/>
    <lineage>
        <taxon>Bacteria</taxon>
        <taxon>Pseudomonadati</taxon>
        <taxon>Pseudomonadota</taxon>
        <taxon>Alphaproteobacteria</taxon>
        <taxon>Maricaulales</taxon>
        <taxon>Robiginitomaculaceae</taxon>
        <taxon>Algimonas</taxon>
    </lineage>
</organism>
<keyword evidence="4" id="KW-1185">Reference proteome</keyword>
<keyword evidence="1" id="KW-0175">Coiled coil</keyword>
<feature type="region of interest" description="Disordered" evidence="2">
    <location>
        <begin position="101"/>
        <end position="121"/>
    </location>
</feature>
<reference evidence="3" key="1">
    <citation type="journal article" date="2014" name="Int. J. Syst. Evol. Microbiol.">
        <title>Complete genome of a new Firmicutes species belonging to the dominant human colonic microbiota ('Ruminococcus bicirculans') reveals two chromosomes and a selective capacity to utilize plant glucans.</title>
        <authorList>
            <consortium name="NISC Comparative Sequencing Program"/>
            <person name="Wegmann U."/>
            <person name="Louis P."/>
            <person name="Goesmann A."/>
            <person name="Henrissat B."/>
            <person name="Duncan S.H."/>
            <person name="Flint H.J."/>
        </authorList>
    </citation>
    <scope>NUCLEOTIDE SEQUENCE</scope>
    <source>
        <strain evidence="3">NBRC 108216</strain>
    </source>
</reference>
<evidence type="ECO:0000256" key="1">
    <source>
        <dbReference type="SAM" id="Coils"/>
    </source>
</evidence>
<dbReference type="InterPro" id="IPR027417">
    <property type="entry name" value="P-loop_NTPase"/>
</dbReference>
<accession>A0ABQ5UW16</accession>
<dbReference type="SUPFAM" id="SSF52540">
    <property type="entry name" value="P-loop containing nucleoside triphosphate hydrolases"/>
    <property type="match status" value="1"/>
</dbReference>
<evidence type="ECO:0000313" key="3">
    <source>
        <dbReference type="EMBL" id="GLQ19474.1"/>
    </source>
</evidence>
<dbReference type="Gene3D" id="3.40.50.300">
    <property type="entry name" value="P-loop containing nucleotide triphosphate hydrolases"/>
    <property type="match status" value="1"/>
</dbReference>
<sequence>MAWINEIRLTGSGKKDAVIRFQPGPNVVAGDSDTGKSYLLRCIDFVLGAKEMTKVIEEASGYEHVRLELRNDDEGVLTLERHLTGGDVRAYAVPISEVVAQSASDEPHSDNNDASKQDPKGEEILAWKRQGASKARDITSRVFPFMGMPEEVRLRSNDKGKTQRLSIRTLSPVFLLDEAMIIGEQSPVLFGGYDLTARKRMFSYVLTGTDDSGVIAQEKREIVQAEISAKLSLIDDLLTPIEKRLEGDTTVDDEDNSASRVDTTIEKLSSLLSETEDERTRLRDERREQLRLQQRAESQLIAIDELLGRYHLLDKRYSSDLERLDFIAEGTHFFDGLQDSVCPLCGQQMDGDVHTHDEGGGITDVASVYQSARAEAAKIQGLQKDLQQAITDLSARWNARDEERKTAAFEIARIDMRMDTVLGPARRRTRTTLDELVQRRLEFQTLKSDRDEVERLRALKEELAKQLPKGSAKQTWAPIDPVAVTALSRVIESVLKNWSWPDDVRVEFDERTYDIKVNGKPRRAHGKGFRAVLNSAATIGLLKYCQANNKPHPGFVVLDSPLTTVKQREGLETGDSNEDANIDPRIEPSFWKSLSEINDDIQIIVLDNKEPNESLASDLNLQLFAGASASDAERKGFIPI</sequence>
<protein>
    <recommendedName>
        <fullName evidence="5">Rad50/SbcC-type AAA domain-containing protein</fullName>
    </recommendedName>
</protein>
<comment type="caution">
    <text evidence="3">The sequence shown here is derived from an EMBL/GenBank/DDBJ whole genome shotgun (WGS) entry which is preliminary data.</text>
</comment>